<dbReference type="AlphaFoldDB" id="A0A8T2QNT7"/>
<comment type="caution">
    <text evidence="2">The sequence shown here is derived from an EMBL/GenBank/DDBJ whole genome shotgun (WGS) entry which is preliminary data.</text>
</comment>
<accession>A0A8T2QNT7</accession>
<evidence type="ECO:0000313" key="3">
    <source>
        <dbReference type="Proteomes" id="UP000825935"/>
    </source>
</evidence>
<name>A0A8T2QNT7_CERRI</name>
<evidence type="ECO:0000256" key="1">
    <source>
        <dbReference type="SAM" id="SignalP"/>
    </source>
</evidence>
<dbReference type="EMBL" id="CM035438">
    <property type="protein sequence ID" value="KAH7285639.1"/>
    <property type="molecule type" value="Genomic_DNA"/>
</dbReference>
<keyword evidence="1" id="KW-0732">Signal</keyword>
<sequence>MMRSPSLVVLLTYVLSAAVVFCIAPAVNALSLPGASFGSDSVIFKHSQPVHEGVNEMVPSSRHPLSTSASFTHLHRRMLPRVPVPPSAPSTGHNSMSSTGTSSAYYLQDKFLRYECFEPWHHTLSLRNFAEHLQERTLW</sequence>
<reference evidence="2" key="1">
    <citation type="submission" date="2021-08" db="EMBL/GenBank/DDBJ databases">
        <title>WGS assembly of Ceratopteris richardii.</title>
        <authorList>
            <person name="Marchant D.B."/>
            <person name="Chen G."/>
            <person name="Jenkins J."/>
            <person name="Shu S."/>
            <person name="Leebens-Mack J."/>
            <person name="Grimwood J."/>
            <person name="Schmutz J."/>
            <person name="Soltis P."/>
            <person name="Soltis D."/>
            <person name="Chen Z.-H."/>
        </authorList>
    </citation>
    <scope>NUCLEOTIDE SEQUENCE</scope>
    <source>
        <strain evidence="2">Whitten #5841</strain>
        <tissue evidence="2">Leaf</tissue>
    </source>
</reference>
<gene>
    <name evidence="2" type="ORF">KP509_33G037800</name>
</gene>
<feature type="signal peptide" evidence="1">
    <location>
        <begin position="1"/>
        <end position="29"/>
    </location>
</feature>
<keyword evidence="3" id="KW-1185">Reference proteome</keyword>
<evidence type="ECO:0000313" key="2">
    <source>
        <dbReference type="EMBL" id="KAH7285639.1"/>
    </source>
</evidence>
<feature type="chain" id="PRO_5035872207" description="Membrane-associated protein" evidence="1">
    <location>
        <begin position="30"/>
        <end position="139"/>
    </location>
</feature>
<evidence type="ECO:0008006" key="4">
    <source>
        <dbReference type="Google" id="ProtNLM"/>
    </source>
</evidence>
<organism evidence="2 3">
    <name type="scientific">Ceratopteris richardii</name>
    <name type="common">Triangle waterfern</name>
    <dbReference type="NCBI Taxonomy" id="49495"/>
    <lineage>
        <taxon>Eukaryota</taxon>
        <taxon>Viridiplantae</taxon>
        <taxon>Streptophyta</taxon>
        <taxon>Embryophyta</taxon>
        <taxon>Tracheophyta</taxon>
        <taxon>Polypodiopsida</taxon>
        <taxon>Polypodiidae</taxon>
        <taxon>Polypodiales</taxon>
        <taxon>Pteridineae</taxon>
        <taxon>Pteridaceae</taxon>
        <taxon>Parkerioideae</taxon>
        <taxon>Ceratopteris</taxon>
    </lineage>
</organism>
<proteinExistence type="predicted"/>
<protein>
    <recommendedName>
        <fullName evidence="4">Membrane-associated protein</fullName>
    </recommendedName>
</protein>
<dbReference type="Proteomes" id="UP000825935">
    <property type="component" value="Chromosome 33"/>
</dbReference>